<evidence type="ECO:0000256" key="1">
    <source>
        <dbReference type="SAM" id="SignalP"/>
    </source>
</evidence>
<dbReference type="Proteomes" id="UP000738376">
    <property type="component" value="Unassembled WGS sequence"/>
</dbReference>
<name>A0ABX1LUF0_9CYAN</name>
<feature type="chain" id="PRO_5046128830" description="DUF642 domain-containing protein" evidence="1">
    <location>
        <begin position="33"/>
        <end position="312"/>
    </location>
</feature>
<dbReference type="EMBL" id="JAAVJL010000001">
    <property type="protein sequence ID" value="NMF57522.1"/>
    <property type="molecule type" value="Genomic_DNA"/>
</dbReference>
<evidence type="ECO:0000313" key="2">
    <source>
        <dbReference type="EMBL" id="NMF57522.1"/>
    </source>
</evidence>
<organism evidence="2 3">
    <name type="scientific">Pseudanabaena yagii GIHE-NHR1</name>
    <dbReference type="NCBI Taxonomy" id="2722753"/>
    <lineage>
        <taxon>Bacteria</taxon>
        <taxon>Bacillati</taxon>
        <taxon>Cyanobacteriota</taxon>
        <taxon>Cyanophyceae</taxon>
        <taxon>Pseudanabaenales</taxon>
        <taxon>Pseudanabaenaceae</taxon>
        <taxon>Pseudanabaena</taxon>
        <taxon>Pseudanabaena yagii</taxon>
    </lineage>
</organism>
<feature type="signal peptide" evidence="1">
    <location>
        <begin position="1"/>
        <end position="32"/>
    </location>
</feature>
<proteinExistence type="predicted"/>
<keyword evidence="1" id="KW-0732">Signal</keyword>
<comment type="caution">
    <text evidence="2">The sequence shown here is derived from an EMBL/GenBank/DDBJ whole genome shotgun (WGS) entry which is preliminary data.</text>
</comment>
<evidence type="ECO:0000313" key="3">
    <source>
        <dbReference type="Proteomes" id="UP000738376"/>
    </source>
</evidence>
<reference evidence="2 3" key="1">
    <citation type="submission" date="2020-03" db="EMBL/GenBank/DDBJ databases">
        <title>Draft Genome Sequence of 2-Methylisoborneol Producing Pseudanabaena yagii Strain GIHE-NHR1 Isolated from North Han River in South Korea.</title>
        <authorList>
            <person name="Jeong J."/>
        </authorList>
    </citation>
    <scope>NUCLEOTIDE SEQUENCE [LARGE SCALE GENOMIC DNA]</scope>
    <source>
        <strain evidence="2 3">GIHE-NHR1</strain>
    </source>
</reference>
<accession>A0ABX1LUF0</accession>
<keyword evidence="3" id="KW-1185">Reference proteome</keyword>
<evidence type="ECO:0008006" key="4">
    <source>
        <dbReference type="Google" id="ProtNLM"/>
    </source>
</evidence>
<gene>
    <name evidence="2" type="ORF">HC246_05685</name>
</gene>
<protein>
    <recommendedName>
        <fullName evidence="4">DUF642 domain-containing protein</fullName>
    </recommendedName>
</protein>
<dbReference type="RefSeq" id="WP_169362544.1">
    <property type="nucleotide sequence ID" value="NZ_JAAVJL010000001.1"/>
</dbReference>
<sequence>MKTFTTSVKNASLLGALVLIASNTLSFGSAQAISLVNPSFEADSVTTLPVINGDSQYESSPVTRTGSNFVVTTENNITGWRTTAADGGIELWQSGFSGGALVPVTVANTANGNQFAEINAITAASLYQEIVAPVTGGQTQLYFDFWHRARENQGNTNVAINIIQLTITDMTGATTDANGAITSGGTTLFQRDFLTKLLDPANPGANNGWFNYQSSAFSAFFVDTSTSAKTVRFSYSALTSTNGLNTTTSDGSTIAQNATNTTSYGNFIDNAQFSTAPIPFDFSPNLGIGILGALYLGNKAIHSLRNKKDINS</sequence>